<gene>
    <name evidence="8" type="primary">topB</name>
    <name evidence="12" type="ORF">ERL59_18030</name>
</gene>
<dbReference type="HAMAP" id="MF_00953">
    <property type="entry name" value="Topoisom_3_prok"/>
    <property type="match status" value="1"/>
</dbReference>
<name>A0A6N9Q7M5_9BACL</name>
<evidence type="ECO:0000256" key="4">
    <source>
        <dbReference type="ARBA" id="ARBA00022842"/>
    </source>
</evidence>
<dbReference type="GO" id="GO:0043597">
    <property type="term" value="C:cytoplasmic replication fork"/>
    <property type="evidence" value="ECO:0007669"/>
    <property type="project" value="TreeGrafter"/>
</dbReference>
<dbReference type="InterPro" id="IPR034144">
    <property type="entry name" value="TOPRIM_TopoIII"/>
</dbReference>
<dbReference type="InterPro" id="IPR023406">
    <property type="entry name" value="Topo_IA_AS"/>
</dbReference>
<dbReference type="InterPro" id="IPR013497">
    <property type="entry name" value="Topo_IA_cen"/>
</dbReference>
<keyword evidence="5 8" id="KW-0799">Topoisomerase</keyword>
<keyword evidence="6 8" id="KW-0238">DNA-binding</keyword>
<comment type="cofactor">
    <cofactor evidence="8">
        <name>Mg(2+)</name>
        <dbReference type="ChEBI" id="CHEBI:18420"/>
    </cofactor>
</comment>
<dbReference type="InterPro" id="IPR000380">
    <property type="entry name" value="Topo_IA"/>
</dbReference>
<feature type="compositionally biased region" description="Basic and acidic residues" evidence="9">
    <location>
        <begin position="691"/>
        <end position="707"/>
    </location>
</feature>
<evidence type="ECO:0000259" key="10">
    <source>
        <dbReference type="PROSITE" id="PS50880"/>
    </source>
</evidence>
<dbReference type="PROSITE" id="PS50880">
    <property type="entry name" value="TOPRIM"/>
    <property type="match status" value="1"/>
</dbReference>
<dbReference type="GO" id="GO:0006310">
    <property type="term" value="P:DNA recombination"/>
    <property type="evidence" value="ECO:0007669"/>
    <property type="project" value="TreeGrafter"/>
</dbReference>
<dbReference type="InterPro" id="IPR003601">
    <property type="entry name" value="Topo_IA_2"/>
</dbReference>
<dbReference type="CDD" id="cd00186">
    <property type="entry name" value="TOP1Ac"/>
    <property type="match status" value="1"/>
</dbReference>
<feature type="active site" description="O-(5'-phospho-DNA)-tyrosine intermediate" evidence="8">
    <location>
        <position position="310"/>
    </location>
</feature>
<keyword evidence="4 8" id="KW-0460">Magnesium</keyword>
<dbReference type="NCBIfam" id="NF005829">
    <property type="entry name" value="PRK07726.1"/>
    <property type="match status" value="1"/>
</dbReference>
<evidence type="ECO:0000256" key="2">
    <source>
        <dbReference type="ARBA" id="ARBA00009446"/>
    </source>
</evidence>
<dbReference type="Proteomes" id="UP000448943">
    <property type="component" value="Unassembled WGS sequence"/>
</dbReference>
<proteinExistence type="inferred from homology"/>
<dbReference type="RefSeq" id="WP_160647663.1">
    <property type="nucleotide sequence ID" value="NZ_SIJB01000043.1"/>
</dbReference>
<dbReference type="GO" id="GO:0000287">
    <property type="term" value="F:magnesium ion binding"/>
    <property type="evidence" value="ECO:0007669"/>
    <property type="project" value="UniProtKB-UniRule"/>
</dbReference>
<dbReference type="PRINTS" id="PR00417">
    <property type="entry name" value="PRTPISMRASEI"/>
</dbReference>
<feature type="site" description="Interaction with DNA" evidence="8">
    <location>
        <position position="175"/>
    </location>
</feature>
<dbReference type="PANTHER" id="PTHR11390">
    <property type="entry name" value="PROKARYOTIC DNA TOPOISOMERASE"/>
    <property type="match status" value="1"/>
</dbReference>
<dbReference type="PROSITE" id="PS52039">
    <property type="entry name" value="TOPO_IA_2"/>
    <property type="match status" value="1"/>
</dbReference>
<dbReference type="Gene3D" id="1.10.460.10">
    <property type="entry name" value="Topoisomerase I, domain 2"/>
    <property type="match status" value="1"/>
</dbReference>
<dbReference type="GO" id="GO:0006265">
    <property type="term" value="P:DNA topological change"/>
    <property type="evidence" value="ECO:0007669"/>
    <property type="project" value="UniProtKB-UniRule"/>
</dbReference>
<protein>
    <recommendedName>
        <fullName evidence="8">DNA topoisomerase 3</fullName>
        <ecNumber evidence="8">5.6.2.1</ecNumber>
    </recommendedName>
    <alternativeName>
        <fullName evidence="8">DNA topoisomerase III</fullName>
    </alternativeName>
</protein>
<evidence type="ECO:0000256" key="5">
    <source>
        <dbReference type="ARBA" id="ARBA00023029"/>
    </source>
</evidence>
<dbReference type="Pfam" id="PF01131">
    <property type="entry name" value="Topoisom_bac"/>
    <property type="match status" value="1"/>
</dbReference>
<evidence type="ECO:0000256" key="3">
    <source>
        <dbReference type="ARBA" id="ARBA00022723"/>
    </source>
</evidence>
<feature type="region of interest" description="Interaction with DNA" evidence="8">
    <location>
        <begin position="186"/>
        <end position="191"/>
    </location>
</feature>
<dbReference type="PROSITE" id="PS00396">
    <property type="entry name" value="TOPO_IA_1"/>
    <property type="match status" value="1"/>
</dbReference>
<feature type="binding site" evidence="8">
    <location>
        <position position="8"/>
    </location>
    <ligand>
        <name>Mg(2+)</name>
        <dbReference type="ChEBI" id="CHEBI:18420"/>
        <note>catalytic</note>
    </ligand>
</feature>
<dbReference type="InterPro" id="IPR003602">
    <property type="entry name" value="Topo_IA_DNA-bd_dom"/>
</dbReference>
<feature type="domain" description="Topo IA-type catalytic" evidence="11">
    <location>
        <begin position="152"/>
        <end position="600"/>
    </location>
</feature>
<dbReference type="SMART" id="SM00493">
    <property type="entry name" value="TOPRIM"/>
    <property type="match status" value="1"/>
</dbReference>
<dbReference type="PANTHER" id="PTHR11390:SF21">
    <property type="entry name" value="DNA TOPOISOMERASE 3-ALPHA"/>
    <property type="match status" value="1"/>
</dbReference>
<evidence type="ECO:0000256" key="1">
    <source>
        <dbReference type="ARBA" id="ARBA00000213"/>
    </source>
</evidence>
<comment type="catalytic activity">
    <reaction evidence="1 8">
        <text>ATP-independent breakage of single-stranded DNA, followed by passage and rejoining.</text>
        <dbReference type="EC" id="5.6.2.1"/>
    </reaction>
</comment>
<sequence>MKTLVLAEKPSVGRDIARVLNCHKKGNGFIEGSNYIVTWALGHLVTLADPESYDHKFKTWRMDDLPMLPEKLKLVVIKKTSKQFQSVKQQMSRKDVKDIVIATDAGREGELVARWIIEKAHIKKPVQRLWISSVTDKAIKEGFRNLKPGKQYENLYASAVARSEADWVVGINGTRALTCKFNAQLSCGRVQTPTLAMISEREEEILSFRPNSYYGLSALVKSSVKFTWQDDKTKDTRSFDETLIDRLLTTLGNQPLIVQDVKKTPKKSYAPALYDLTELQRDANRMFGYSAKETLSIMQRLYETHKYLTYPRTDSRYLSTDIVDTLKDRIRACSISPYREMTSKLLQANIKPNKSFVDNNKVSDHHAIIPTEEKVNLRDLNEKELKIYDLVVKRFLAVLSPPMEYEQTVVYATIGEAIFTARGKRVLSSGWKEVYGKYYENELNHEGINEQEKEQTLPSFQKGEKLDVHQLKKTLGETKPPEFFTEGTLLSAMENPQKFMNFEKEKSSLARTLGETGGLGTVATRADIIEKILGTFLIEKRGKYLHITSKGKQLLDLLPGELKSPVLTAQWEQKLMSISKGKLAKKTFVQDMKNYAKKVVSEIKQSKQKFKHDNMTTTRCPDCGKPMLAVNGKKGKMLICQDRDCGHRKNVARTTNARCPQCKKKMELRGEGEGQIFVCSCSYREKLSSFQKRKEKEQHNKASKRDVSQYMKKQNKKDEEPINTALSDALAKLKLK</sequence>
<organism evidence="12 13">
    <name type="scientific">Chengkuizengella marina</name>
    <dbReference type="NCBI Taxonomy" id="2507566"/>
    <lineage>
        <taxon>Bacteria</taxon>
        <taxon>Bacillati</taxon>
        <taxon>Bacillota</taxon>
        <taxon>Bacilli</taxon>
        <taxon>Bacillales</taxon>
        <taxon>Paenibacillaceae</taxon>
        <taxon>Chengkuizengella</taxon>
    </lineage>
</organism>
<evidence type="ECO:0000259" key="11">
    <source>
        <dbReference type="PROSITE" id="PS52039"/>
    </source>
</evidence>
<evidence type="ECO:0000313" key="13">
    <source>
        <dbReference type="Proteomes" id="UP000448943"/>
    </source>
</evidence>
<dbReference type="AlphaFoldDB" id="A0A6N9Q7M5"/>
<dbReference type="GO" id="GO:0006281">
    <property type="term" value="P:DNA repair"/>
    <property type="evidence" value="ECO:0007669"/>
    <property type="project" value="TreeGrafter"/>
</dbReference>
<dbReference type="Gene3D" id="3.40.50.140">
    <property type="match status" value="1"/>
</dbReference>
<dbReference type="InterPro" id="IPR006171">
    <property type="entry name" value="TOPRIM_dom"/>
</dbReference>
<dbReference type="SUPFAM" id="SSF56712">
    <property type="entry name" value="Prokaryotic type I DNA topoisomerase"/>
    <property type="match status" value="1"/>
</dbReference>
<keyword evidence="7 8" id="KW-0413">Isomerase</keyword>
<dbReference type="NCBIfam" id="TIGR01056">
    <property type="entry name" value="topB"/>
    <property type="match status" value="1"/>
</dbReference>
<feature type="domain" description="Toprim" evidence="10">
    <location>
        <begin position="2"/>
        <end position="135"/>
    </location>
</feature>
<dbReference type="Gene3D" id="1.10.290.10">
    <property type="entry name" value="Topoisomerase I, domain 4"/>
    <property type="match status" value="1"/>
</dbReference>
<evidence type="ECO:0000256" key="8">
    <source>
        <dbReference type="HAMAP-Rule" id="MF_00953"/>
    </source>
</evidence>
<evidence type="ECO:0000256" key="9">
    <source>
        <dbReference type="SAM" id="MobiDB-lite"/>
    </source>
</evidence>
<dbReference type="InterPro" id="IPR013824">
    <property type="entry name" value="Topo_IA_cen_sub1"/>
</dbReference>
<dbReference type="SMART" id="SM00436">
    <property type="entry name" value="TOP1Bc"/>
    <property type="match status" value="1"/>
</dbReference>
<dbReference type="InterPro" id="IPR013826">
    <property type="entry name" value="Topo_IA_cen_sub3"/>
</dbReference>
<feature type="site" description="Interaction with DNA" evidence="8">
    <location>
        <position position="60"/>
    </location>
</feature>
<dbReference type="InterPro" id="IPR005738">
    <property type="entry name" value="TopoIII"/>
</dbReference>
<reference evidence="12 13" key="1">
    <citation type="submission" date="2019-01" db="EMBL/GenBank/DDBJ databases">
        <title>Chengkuizengella sp. nov., isolated from deep-sea sediment of East Pacific Ocean.</title>
        <authorList>
            <person name="Yang J."/>
            <person name="Lai Q."/>
            <person name="Shao Z."/>
        </authorList>
    </citation>
    <scope>NUCLEOTIDE SEQUENCE [LARGE SCALE GENOMIC DNA]</scope>
    <source>
        <strain evidence="12 13">YPA3-1-1</strain>
    </source>
</reference>
<dbReference type="CDD" id="cd03362">
    <property type="entry name" value="TOPRIM_TopoIA_TopoIII"/>
    <property type="match status" value="1"/>
</dbReference>
<dbReference type="Gene3D" id="2.70.20.10">
    <property type="entry name" value="Topoisomerase I, domain 3"/>
    <property type="match status" value="1"/>
</dbReference>
<feature type="binding site" evidence="8">
    <location>
        <position position="104"/>
    </location>
    <ligand>
        <name>Mg(2+)</name>
        <dbReference type="ChEBI" id="CHEBI:18420"/>
        <note>catalytic</note>
    </ligand>
</feature>
<evidence type="ECO:0000256" key="7">
    <source>
        <dbReference type="ARBA" id="ARBA00023235"/>
    </source>
</evidence>
<feature type="site" description="Interaction with DNA" evidence="8">
    <location>
        <position position="312"/>
    </location>
</feature>
<accession>A0A6N9Q7M5</accession>
<dbReference type="OrthoDB" id="9803554at2"/>
<dbReference type="InterPro" id="IPR013825">
    <property type="entry name" value="Topo_IA_cen_sub2"/>
</dbReference>
<evidence type="ECO:0000256" key="6">
    <source>
        <dbReference type="ARBA" id="ARBA00023125"/>
    </source>
</evidence>
<evidence type="ECO:0000313" key="12">
    <source>
        <dbReference type="EMBL" id="NBI30852.1"/>
    </source>
</evidence>
<feature type="site" description="Interaction with DNA" evidence="8">
    <location>
        <position position="167"/>
    </location>
</feature>
<dbReference type="GO" id="GO:0003677">
    <property type="term" value="F:DNA binding"/>
    <property type="evidence" value="ECO:0007669"/>
    <property type="project" value="UniProtKB-KW"/>
</dbReference>
<comment type="caution">
    <text evidence="12">The sequence shown here is derived from an EMBL/GenBank/DDBJ whole genome shotgun (WGS) entry which is preliminary data.</text>
</comment>
<dbReference type="GO" id="GO:0003917">
    <property type="term" value="F:DNA topoisomerase type I (single strand cut, ATP-independent) activity"/>
    <property type="evidence" value="ECO:0007669"/>
    <property type="project" value="UniProtKB-UniRule"/>
</dbReference>
<dbReference type="EMBL" id="SIJB01000043">
    <property type="protein sequence ID" value="NBI30852.1"/>
    <property type="molecule type" value="Genomic_DNA"/>
</dbReference>
<dbReference type="Pfam" id="PF01751">
    <property type="entry name" value="Toprim"/>
    <property type="match status" value="1"/>
</dbReference>
<keyword evidence="13" id="KW-1185">Reference proteome</keyword>
<keyword evidence="3 8" id="KW-0479">Metal-binding</keyword>
<dbReference type="SMART" id="SM00437">
    <property type="entry name" value="TOP1Ac"/>
    <property type="match status" value="1"/>
</dbReference>
<feature type="region of interest" description="Disordered" evidence="9">
    <location>
        <begin position="691"/>
        <end position="724"/>
    </location>
</feature>
<dbReference type="EC" id="5.6.2.1" evidence="8"/>
<comment type="similarity">
    <text evidence="2 8">Belongs to the type IA topoisomerase family.</text>
</comment>
<comment type="caution">
    <text evidence="8">Lacks conserved residue(s) required for the propagation of feature annotation.</text>
</comment>
<comment type="function">
    <text evidence="8">Releases the supercoiling and torsional tension of DNA, which is introduced during the DNA replication and transcription, by transiently cleaving and rejoining one strand of the DNA duplex. Introduces a single-strand break via transesterification at a target site in duplex DNA. The scissile phosphodiester is attacked by the catalytic tyrosine of the enzyme, resulting in the formation of a DNA-(5'-phosphotyrosyl)-enzyme intermediate and the expulsion of a 3'-OH DNA strand. The free DNA strand then undergoes passage around the unbroken strand, thus removing DNA supercoils. Finally, in the religation step, the DNA 3'-OH attacks the covalent intermediate to expel the active-site tyrosine and restore the DNA phosphodiester backbone.</text>
</comment>
<dbReference type="InterPro" id="IPR023405">
    <property type="entry name" value="Topo_IA_core_domain"/>
</dbReference>